<evidence type="ECO:0000313" key="1">
    <source>
        <dbReference type="EMBL" id="RRT32416.1"/>
    </source>
</evidence>
<comment type="caution">
    <text evidence="1">The sequence shown here is derived from an EMBL/GenBank/DDBJ whole genome shotgun (WGS) entry which is preliminary data.</text>
</comment>
<accession>A0A426WYR1</accession>
<organism evidence="1 2">
    <name type="scientific">Ensete ventricosum</name>
    <name type="common">Abyssinian banana</name>
    <name type="synonym">Musa ensete</name>
    <dbReference type="NCBI Taxonomy" id="4639"/>
    <lineage>
        <taxon>Eukaryota</taxon>
        <taxon>Viridiplantae</taxon>
        <taxon>Streptophyta</taxon>
        <taxon>Embryophyta</taxon>
        <taxon>Tracheophyta</taxon>
        <taxon>Spermatophyta</taxon>
        <taxon>Magnoliopsida</taxon>
        <taxon>Liliopsida</taxon>
        <taxon>Zingiberales</taxon>
        <taxon>Musaceae</taxon>
        <taxon>Ensete</taxon>
    </lineage>
</organism>
<name>A0A426WYR1_ENSVE</name>
<protein>
    <submittedName>
        <fullName evidence="1">Uncharacterized protein</fullName>
    </submittedName>
</protein>
<evidence type="ECO:0000313" key="2">
    <source>
        <dbReference type="Proteomes" id="UP000287651"/>
    </source>
</evidence>
<dbReference type="AlphaFoldDB" id="A0A426WYR1"/>
<dbReference type="Proteomes" id="UP000287651">
    <property type="component" value="Unassembled WGS sequence"/>
</dbReference>
<sequence length="170" mass="19456">MTLFTCDLSLELRYQVLMNCLYRRMSKTLERYQHWCYASQDPNVANRDNAQMFTLVRRLLIINHIAELVPRNVQVEGKVRVPPTLPEVNLLPKRIGSIRTPAPFLFCSIIVSLSSRKRLFTVFDIVTSFYVKAFAGGRPWSTECERTATIGKTTRVCTLTGQAKKGDPEI</sequence>
<proteinExistence type="predicted"/>
<gene>
    <name evidence="1" type="ORF">B296_00048999</name>
</gene>
<dbReference type="EMBL" id="AMZH03032148">
    <property type="protein sequence ID" value="RRT32416.1"/>
    <property type="molecule type" value="Genomic_DNA"/>
</dbReference>
<reference evidence="1 2" key="1">
    <citation type="journal article" date="2014" name="Agronomy (Basel)">
        <title>A Draft Genome Sequence for Ensete ventricosum, the Drought-Tolerant Tree Against Hunger.</title>
        <authorList>
            <person name="Harrison J."/>
            <person name="Moore K.A."/>
            <person name="Paszkiewicz K."/>
            <person name="Jones T."/>
            <person name="Grant M."/>
            <person name="Ambacheew D."/>
            <person name="Muzemil S."/>
            <person name="Studholme D.J."/>
        </authorList>
    </citation>
    <scope>NUCLEOTIDE SEQUENCE [LARGE SCALE GENOMIC DNA]</scope>
</reference>